<evidence type="ECO:0000256" key="5">
    <source>
        <dbReference type="ARBA" id="ARBA00023015"/>
    </source>
</evidence>
<accession>A0ABP3J2E6</accession>
<dbReference type="InterPro" id="IPR048714">
    <property type="entry name" value="DpiA-like_HTH"/>
</dbReference>
<organism evidence="12 13">
    <name type="scientific">Lentibacillus halophilus</name>
    <dbReference type="NCBI Taxonomy" id="295065"/>
    <lineage>
        <taxon>Bacteria</taxon>
        <taxon>Bacillati</taxon>
        <taxon>Bacillota</taxon>
        <taxon>Bacilli</taxon>
        <taxon>Bacillales</taxon>
        <taxon>Bacillaceae</taxon>
        <taxon>Lentibacillus</taxon>
    </lineage>
</organism>
<dbReference type="Gene3D" id="3.40.50.2300">
    <property type="match status" value="1"/>
</dbReference>
<keyword evidence="4" id="KW-0902">Two-component regulatory system</keyword>
<evidence type="ECO:0000256" key="9">
    <source>
        <dbReference type="PROSITE-ProRule" id="PRU00169"/>
    </source>
</evidence>
<dbReference type="SMART" id="SM00448">
    <property type="entry name" value="REC"/>
    <property type="match status" value="1"/>
</dbReference>
<keyword evidence="7" id="KW-0010">Activator</keyword>
<dbReference type="Proteomes" id="UP001501459">
    <property type="component" value="Unassembled WGS sequence"/>
</dbReference>
<evidence type="ECO:0000313" key="12">
    <source>
        <dbReference type="EMBL" id="GAA0438702.1"/>
    </source>
</evidence>
<feature type="region of interest" description="Disordered" evidence="10">
    <location>
        <begin position="142"/>
        <end position="164"/>
    </location>
</feature>
<dbReference type="InterPro" id="IPR024187">
    <property type="entry name" value="Sig_transdc_resp-reg_cit/mal"/>
</dbReference>
<dbReference type="PIRSF" id="PIRSF006171">
    <property type="entry name" value="RR_citrat_malat"/>
    <property type="match status" value="1"/>
</dbReference>
<evidence type="ECO:0000256" key="6">
    <source>
        <dbReference type="ARBA" id="ARBA00023125"/>
    </source>
</evidence>
<protein>
    <submittedName>
        <fullName evidence="12">Response regulator</fullName>
    </submittedName>
</protein>
<keyword evidence="8" id="KW-0804">Transcription</keyword>
<keyword evidence="6" id="KW-0238">DNA-binding</keyword>
<feature type="modified residue" description="4-aspartylphosphate" evidence="9">
    <location>
        <position position="54"/>
    </location>
</feature>
<feature type="compositionally biased region" description="Low complexity" evidence="10">
    <location>
        <begin position="143"/>
        <end position="153"/>
    </location>
</feature>
<reference evidence="13" key="1">
    <citation type="journal article" date="2019" name="Int. J. Syst. Evol. Microbiol.">
        <title>The Global Catalogue of Microorganisms (GCM) 10K type strain sequencing project: providing services to taxonomists for standard genome sequencing and annotation.</title>
        <authorList>
            <consortium name="The Broad Institute Genomics Platform"/>
            <consortium name="The Broad Institute Genome Sequencing Center for Infectious Disease"/>
            <person name="Wu L."/>
            <person name="Ma J."/>
        </authorList>
    </citation>
    <scope>NUCLEOTIDE SEQUENCE [LARGE SCALE GENOMIC DNA]</scope>
    <source>
        <strain evidence="13">JCM 12149</strain>
    </source>
</reference>
<dbReference type="InterPro" id="IPR036390">
    <property type="entry name" value="WH_DNA-bd_sf"/>
</dbReference>
<sequence length="239" mass="26799">MINVAIAEDDFRIANIHEGFLEKIDGVTVVGQAMNGKETLQLLSEQAVDLLLLDIYLPDKMGIDLIRDARDVQPYLDIIIITAANEKHLLEKGLRKGVVNYLIKPISLEHFTDVIEQYKARQSLLQQQDTIDQNMLDELFTPSAESSKSAKSANPTDTEADITNLPKGIDSVTLKKIQTYITRHPAPITAEEMGEKIGSSRTTARRYLEYLVSINAVFVEQDYGIVGRPERKYVPNQSP</sequence>
<evidence type="ECO:0000256" key="3">
    <source>
        <dbReference type="ARBA" id="ARBA00022553"/>
    </source>
</evidence>
<keyword evidence="2" id="KW-0963">Cytoplasm</keyword>
<evidence type="ECO:0000313" key="13">
    <source>
        <dbReference type="Proteomes" id="UP001501459"/>
    </source>
</evidence>
<dbReference type="SUPFAM" id="SSF52172">
    <property type="entry name" value="CheY-like"/>
    <property type="match status" value="1"/>
</dbReference>
<dbReference type="InterPro" id="IPR051271">
    <property type="entry name" value="2C-system_Tx_regulators"/>
</dbReference>
<evidence type="ECO:0000259" key="11">
    <source>
        <dbReference type="PROSITE" id="PS50110"/>
    </source>
</evidence>
<proteinExistence type="predicted"/>
<comment type="subcellular location">
    <subcellularLocation>
        <location evidence="1">Cytoplasm</location>
    </subcellularLocation>
</comment>
<dbReference type="EMBL" id="BAAADM010000038">
    <property type="protein sequence ID" value="GAA0438702.1"/>
    <property type="molecule type" value="Genomic_DNA"/>
</dbReference>
<gene>
    <name evidence="12" type="ORF">GCM10008983_14490</name>
</gene>
<dbReference type="SUPFAM" id="SSF46785">
    <property type="entry name" value="Winged helix' DNA-binding domain"/>
    <property type="match status" value="1"/>
</dbReference>
<keyword evidence="5" id="KW-0805">Transcription regulation</keyword>
<evidence type="ECO:0000256" key="4">
    <source>
        <dbReference type="ARBA" id="ARBA00023012"/>
    </source>
</evidence>
<dbReference type="Pfam" id="PF20714">
    <property type="entry name" value="HTH_64"/>
    <property type="match status" value="1"/>
</dbReference>
<comment type="caution">
    <text evidence="12">The sequence shown here is derived from an EMBL/GenBank/DDBJ whole genome shotgun (WGS) entry which is preliminary data.</text>
</comment>
<dbReference type="PANTHER" id="PTHR45526:SF6">
    <property type="entry name" value="TRANSCRIPTIONAL REGULATORY PROTEIN CITT"/>
    <property type="match status" value="1"/>
</dbReference>
<feature type="domain" description="Response regulatory" evidence="11">
    <location>
        <begin position="3"/>
        <end position="119"/>
    </location>
</feature>
<keyword evidence="13" id="KW-1185">Reference proteome</keyword>
<dbReference type="PANTHER" id="PTHR45526">
    <property type="entry name" value="TRANSCRIPTIONAL REGULATORY PROTEIN DPIA"/>
    <property type="match status" value="1"/>
</dbReference>
<name>A0ABP3J2E6_9BACI</name>
<evidence type="ECO:0000256" key="8">
    <source>
        <dbReference type="ARBA" id="ARBA00023163"/>
    </source>
</evidence>
<dbReference type="PROSITE" id="PS50110">
    <property type="entry name" value="RESPONSE_REGULATORY"/>
    <property type="match status" value="1"/>
</dbReference>
<evidence type="ECO:0000256" key="1">
    <source>
        <dbReference type="ARBA" id="ARBA00004496"/>
    </source>
</evidence>
<dbReference type="InterPro" id="IPR011006">
    <property type="entry name" value="CheY-like_superfamily"/>
</dbReference>
<evidence type="ECO:0000256" key="7">
    <source>
        <dbReference type="ARBA" id="ARBA00023159"/>
    </source>
</evidence>
<evidence type="ECO:0000256" key="10">
    <source>
        <dbReference type="SAM" id="MobiDB-lite"/>
    </source>
</evidence>
<dbReference type="RefSeq" id="WP_343752103.1">
    <property type="nucleotide sequence ID" value="NZ_BAAADM010000038.1"/>
</dbReference>
<dbReference type="Pfam" id="PF00072">
    <property type="entry name" value="Response_reg"/>
    <property type="match status" value="1"/>
</dbReference>
<dbReference type="InterPro" id="IPR001789">
    <property type="entry name" value="Sig_transdc_resp-reg_receiver"/>
</dbReference>
<keyword evidence="3 9" id="KW-0597">Phosphoprotein</keyword>
<evidence type="ECO:0000256" key="2">
    <source>
        <dbReference type="ARBA" id="ARBA00022490"/>
    </source>
</evidence>